<gene>
    <name evidence="1" type="ORF">K6K13_19510</name>
</gene>
<evidence type="ECO:0000313" key="2">
    <source>
        <dbReference type="Proteomes" id="UP000825886"/>
    </source>
</evidence>
<name>A0ABX9AMT7_9ENTR</name>
<accession>A0ABX9AMT7</accession>
<dbReference type="Proteomes" id="UP000825886">
    <property type="component" value="Chromosome"/>
</dbReference>
<keyword evidence="2" id="KW-1185">Reference proteome</keyword>
<dbReference type="RefSeq" id="WP_222158461.1">
    <property type="nucleotide sequence ID" value="NZ_CP081864.1"/>
</dbReference>
<evidence type="ECO:0000313" key="1">
    <source>
        <dbReference type="EMBL" id="QZN95361.1"/>
    </source>
</evidence>
<protein>
    <recommendedName>
        <fullName evidence="3">Flagellar hook-length control protein-like C-terminal domain-containing protein</fullName>
    </recommendedName>
</protein>
<reference evidence="1 2" key="1">
    <citation type="submission" date="2021-08" db="EMBL/GenBank/DDBJ databases">
        <title>Culture and genomic analysis of Symbiopectobacterium purcellii sp. nov. gen. nov., isolated from the leafhopper Empoasca decipiens.</title>
        <authorList>
            <person name="Nadal-Jimenez P."/>
            <person name="Siozios S."/>
            <person name="Halliday N."/>
            <person name="Camara M."/>
            <person name="Hurst G.D.D."/>
        </authorList>
    </citation>
    <scope>NUCLEOTIDE SEQUENCE [LARGE SCALE GENOMIC DNA]</scope>
    <source>
        <strain evidence="1 2">SyEd1</strain>
    </source>
</reference>
<evidence type="ECO:0008006" key="3">
    <source>
        <dbReference type="Google" id="ProtNLM"/>
    </source>
</evidence>
<proteinExistence type="predicted"/>
<dbReference type="EMBL" id="CP081864">
    <property type="protein sequence ID" value="QZN95361.1"/>
    <property type="molecule type" value="Genomic_DNA"/>
</dbReference>
<sequence>MCSTMQAVDDEPLFMSGPRVEGSLWHTLPEPEATDAETAMDAQKFMQLIAQKATHCTSSPLTPYAHRRQRYRMVSCNGEVMLCEVSERDGELHLCIQVSQRELFDTLSLISSWLCARLREAGHAVVLEVEHVKDDSGYVEPGAASSS</sequence>
<organism evidence="1 2">
    <name type="scientific">Symbiopectobacterium purcellii</name>
    <dbReference type="NCBI Taxonomy" id="2871826"/>
    <lineage>
        <taxon>Bacteria</taxon>
        <taxon>Pseudomonadati</taxon>
        <taxon>Pseudomonadota</taxon>
        <taxon>Gammaproteobacteria</taxon>
        <taxon>Enterobacterales</taxon>
        <taxon>Enterobacteriaceae</taxon>
    </lineage>
</organism>